<sequence>MILLIIIISSIMIWIQSYCKQKFNHHINKTECNPIIISTTTKNHDQSLKKPYLISCLSTNKKYQYSSKIDNNQSIWPDTNIIHQSINDHLNVNTTINTTYNDPFDYTNHLHTNPICSLPFSYDTGQKYTSFNTSNLSTNHLNSSMNGTLTNDHLNHDVYLQSSLHRTIRNSIVYPTNTNSYLSPIYDHSYYDDQYQNQQRNMKF</sequence>
<organism evidence="1 2">
    <name type="scientific">Schistosoma margrebowiei</name>
    <dbReference type="NCBI Taxonomy" id="48269"/>
    <lineage>
        <taxon>Eukaryota</taxon>
        <taxon>Metazoa</taxon>
        <taxon>Spiralia</taxon>
        <taxon>Lophotrochozoa</taxon>
        <taxon>Platyhelminthes</taxon>
        <taxon>Trematoda</taxon>
        <taxon>Digenea</taxon>
        <taxon>Strigeidida</taxon>
        <taxon>Schistosomatoidea</taxon>
        <taxon>Schistosomatidae</taxon>
        <taxon>Schistosoma</taxon>
    </lineage>
</organism>
<gene>
    <name evidence="1" type="ORF">SMRZ_LOCUS25577</name>
</gene>
<dbReference type="STRING" id="48269.A0A183NBA2"/>
<reference evidence="1 2" key="1">
    <citation type="submission" date="2018-11" db="EMBL/GenBank/DDBJ databases">
        <authorList>
            <consortium name="Pathogen Informatics"/>
        </authorList>
    </citation>
    <scope>NUCLEOTIDE SEQUENCE [LARGE SCALE GENOMIC DNA]</scope>
    <source>
        <strain evidence="1 2">Zambia</strain>
    </source>
</reference>
<evidence type="ECO:0000313" key="1">
    <source>
        <dbReference type="EMBL" id="VDP55670.1"/>
    </source>
</evidence>
<dbReference type="Proteomes" id="UP000277204">
    <property type="component" value="Unassembled WGS sequence"/>
</dbReference>
<keyword evidence="2" id="KW-1185">Reference proteome</keyword>
<accession>A0A183NBA2</accession>
<evidence type="ECO:0000313" key="2">
    <source>
        <dbReference type="Proteomes" id="UP000277204"/>
    </source>
</evidence>
<protein>
    <submittedName>
        <fullName evidence="1">Uncharacterized protein</fullName>
    </submittedName>
</protein>
<name>A0A183NBA2_9TREM</name>
<proteinExistence type="predicted"/>
<dbReference type="EMBL" id="UZAI01021496">
    <property type="protein sequence ID" value="VDP55670.1"/>
    <property type="molecule type" value="Genomic_DNA"/>
</dbReference>
<dbReference type="AlphaFoldDB" id="A0A183NBA2"/>